<gene>
    <name evidence="1" type="ORF">ACFQY0_21320</name>
</gene>
<sequence length="93" mass="10654">MESEEADNGKANPFSSKGFSVYRMELRNKGKLLAKETALFEDFQKPSKVKGVEKCALLVVDEDLKLGRLVEILKTIEPYCNERFLLVDKKQEE</sequence>
<reference evidence="2" key="1">
    <citation type="journal article" date="2019" name="Int. J. Syst. Evol. Microbiol.">
        <title>The Global Catalogue of Microorganisms (GCM) 10K type strain sequencing project: providing services to taxonomists for standard genome sequencing and annotation.</title>
        <authorList>
            <consortium name="The Broad Institute Genomics Platform"/>
            <consortium name="The Broad Institute Genome Sequencing Center for Infectious Disease"/>
            <person name="Wu L."/>
            <person name="Ma J."/>
        </authorList>
    </citation>
    <scope>NUCLEOTIDE SEQUENCE [LARGE SCALE GENOMIC DNA]</scope>
    <source>
        <strain evidence="2">CGMCC 4.1467</strain>
    </source>
</reference>
<protein>
    <submittedName>
        <fullName evidence="1">Uncharacterized protein</fullName>
    </submittedName>
</protein>
<dbReference type="EMBL" id="JBHTBS010000082">
    <property type="protein sequence ID" value="MFC7339738.1"/>
    <property type="molecule type" value="Genomic_DNA"/>
</dbReference>
<accession>A0ABW2LB83</accession>
<proteinExistence type="predicted"/>
<evidence type="ECO:0000313" key="2">
    <source>
        <dbReference type="Proteomes" id="UP001596472"/>
    </source>
</evidence>
<dbReference type="RefSeq" id="WP_379717100.1">
    <property type="nucleotide sequence ID" value="NZ_JBHTBS010000082.1"/>
</dbReference>
<organism evidence="1 2">
    <name type="scientific">Haloferula chungangensis</name>
    <dbReference type="NCBI Taxonomy" id="1048331"/>
    <lineage>
        <taxon>Bacteria</taxon>
        <taxon>Pseudomonadati</taxon>
        <taxon>Verrucomicrobiota</taxon>
        <taxon>Verrucomicrobiia</taxon>
        <taxon>Verrucomicrobiales</taxon>
        <taxon>Verrucomicrobiaceae</taxon>
        <taxon>Haloferula</taxon>
    </lineage>
</organism>
<evidence type="ECO:0000313" key="1">
    <source>
        <dbReference type="EMBL" id="MFC7339738.1"/>
    </source>
</evidence>
<keyword evidence="2" id="KW-1185">Reference proteome</keyword>
<name>A0ABW2LB83_9BACT</name>
<dbReference type="Proteomes" id="UP001596472">
    <property type="component" value="Unassembled WGS sequence"/>
</dbReference>
<comment type="caution">
    <text evidence="1">The sequence shown here is derived from an EMBL/GenBank/DDBJ whole genome shotgun (WGS) entry which is preliminary data.</text>
</comment>